<dbReference type="RefSeq" id="WP_160645153.1">
    <property type="nucleotide sequence ID" value="NZ_SIJB01000013.1"/>
</dbReference>
<sequence>MKKLKQFIHDEKGSSLVFISISLVVLLAFVGLVVDFGKLYVIKTDLQKTANAAALSGAQELMNDAIKVEEIVGVILDEHDQQNNLEDTEINMEQDVTVFLSEEVPLFFSKIFGFTKIDVPVRAKAEIKTIGSAYGVVPLGIDESVELNYYESYTLKVGPKGQSGGNGNGNGNGNNFGSGFFGALDLGGRGASNYENNLRHGYDGVIKIGDIIETKTGNMAQPTIRPINERINSCNYDFELGGELPRDCSRIILVPVYRPLSSPGNQLKEVEVVGFAYFYIMDQENDKDTSITGMFIKHTGAGSINDDEDVDFGAYAIRLTD</sequence>
<feature type="domain" description="Putative Flp pilus-assembly TadG-like N-terminal" evidence="2">
    <location>
        <begin position="13"/>
        <end position="59"/>
    </location>
</feature>
<keyword evidence="4" id="KW-1185">Reference proteome</keyword>
<dbReference type="InterPro" id="IPR028087">
    <property type="entry name" value="Tad_N"/>
</dbReference>
<organism evidence="3 4">
    <name type="scientific">Chengkuizengella marina</name>
    <dbReference type="NCBI Taxonomy" id="2507566"/>
    <lineage>
        <taxon>Bacteria</taxon>
        <taxon>Bacillati</taxon>
        <taxon>Bacillota</taxon>
        <taxon>Bacilli</taxon>
        <taxon>Bacillales</taxon>
        <taxon>Paenibacillaceae</taxon>
        <taxon>Chengkuizengella</taxon>
    </lineage>
</organism>
<accession>A0A6N9PZV9</accession>
<protein>
    <recommendedName>
        <fullName evidence="2">Putative Flp pilus-assembly TadG-like N-terminal domain-containing protein</fullName>
    </recommendedName>
</protein>
<dbReference type="EMBL" id="SIJB01000013">
    <property type="protein sequence ID" value="NBI28362.1"/>
    <property type="molecule type" value="Genomic_DNA"/>
</dbReference>
<proteinExistence type="predicted"/>
<dbReference type="Pfam" id="PF13400">
    <property type="entry name" value="Tad"/>
    <property type="match status" value="1"/>
</dbReference>
<reference evidence="3 4" key="1">
    <citation type="submission" date="2019-01" db="EMBL/GenBank/DDBJ databases">
        <title>Chengkuizengella sp. nov., isolated from deep-sea sediment of East Pacific Ocean.</title>
        <authorList>
            <person name="Yang J."/>
            <person name="Lai Q."/>
            <person name="Shao Z."/>
        </authorList>
    </citation>
    <scope>NUCLEOTIDE SEQUENCE [LARGE SCALE GENOMIC DNA]</scope>
    <source>
        <strain evidence="3 4">YPA3-1-1</strain>
    </source>
</reference>
<evidence type="ECO:0000313" key="3">
    <source>
        <dbReference type="EMBL" id="NBI28362.1"/>
    </source>
</evidence>
<name>A0A6N9PZV9_9BACL</name>
<dbReference type="OrthoDB" id="5447051at2"/>
<gene>
    <name evidence="3" type="ORF">ERL59_05275</name>
</gene>
<evidence type="ECO:0000256" key="1">
    <source>
        <dbReference type="SAM" id="Phobius"/>
    </source>
</evidence>
<keyword evidence="1" id="KW-1133">Transmembrane helix</keyword>
<keyword evidence="1" id="KW-0472">Membrane</keyword>
<dbReference type="Proteomes" id="UP000448943">
    <property type="component" value="Unassembled WGS sequence"/>
</dbReference>
<keyword evidence="1" id="KW-0812">Transmembrane</keyword>
<evidence type="ECO:0000259" key="2">
    <source>
        <dbReference type="Pfam" id="PF13400"/>
    </source>
</evidence>
<dbReference type="AlphaFoldDB" id="A0A6N9PZV9"/>
<comment type="caution">
    <text evidence="3">The sequence shown here is derived from an EMBL/GenBank/DDBJ whole genome shotgun (WGS) entry which is preliminary data.</text>
</comment>
<feature type="transmembrane region" description="Helical" evidence="1">
    <location>
        <begin position="12"/>
        <end position="34"/>
    </location>
</feature>
<evidence type="ECO:0000313" key="4">
    <source>
        <dbReference type="Proteomes" id="UP000448943"/>
    </source>
</evidence>